<reference evidence="3" key="1">
    <citation type="journal article" date="2019" name="Int. J. Syst. Evol. Microbiol.">
        <title>The Global Catalogue of Microorganisms (GCM) 10K type strain sequencing project: providing services to taxonomists for standard genome sequencing and annotation.</title>
        <authorList>
            <consortium name="The Broad Institute Genomics Platform"/>
            <consortium name="The Broad Institute Genome Sequencing Center for Infectious Disease"/>
            <person name="Wu L."/>
            <person name="Ma J."/>
        </authorList>
    </citation>
    <scope>NUCLEOTIDE SEQUENCE [LARGE SCALE GENOMIC DNA]</scope>
    <source>
        <strain evidence="3">CCM 7526</strain>
    </source>
</reference>
<dbReference type="Proteomes" id="UP001597183">
    <property type="component" value="Unassembled WGS sequence"/>
</dbReference>
<dbReference type="CDD" id="cd02440">
    <property type="entry name" value="AdoMet_MTases"/>
    <property type="match status" value="1"/>
</dbReference>
<proteinExistence type="predicted"/>
<dbReference type="EMBL" id="JBHTMK010000067">
    <property type="protein sequence ID" value="MFD1373427.1"/>
    <property type="molecule type" value="Genomic_DNA"/>
</dbReference>
<evidence type="ECO:0000313" key="3">
    <source>
        <dbReference type="Proteomes" id="UP001597183"/>
    </source>
</evidence>
<dbReference type="GO" id="GO:0032259">
    <property type="term" value="P:methylation"/>
    <property type="evidence" value="ECO:0007669"/>
    <property type="project" value="UniProtKB-KW"/>
</dbReference>
<keyword evidence="2" id="KW-0489">Methyltransferase</keyword>
<dbReference type="Pfam" id="PF13649">
    <property type="entry name" value="Methyltransf_25"/>
    <property type="match status" value="1"/>
</dbReference>
<comment type="caution">
    <text evidence="2">The sequence shown here is derived from an EMBL/GenBank/DDBJ whole genome shotgun (WGS) entry which is preliminary data.</text>
</comment>
<dbReference type="GO" id="GO:0008168">
    <property type="term" value="F:methyltransferase activity"/>
    <property type="evidence" value="ECO:0007669"/>
    <property type="project" value="UniProtKB-KW"/>
</dbReference>
<sequence>MSLESFNIGYRSAETYETMLPPHFYGGVEDVDIVAGIMRDVYGPHVPGAAGLRILDLGCGPGRVTEVLAPYASDLHGTDKSEGMVRQFAATFPGAKATVGDTESVVAALLGSGHAGTYDVVGSFWSMSYPLLECFEETGADGVFVVGERDAGVQRAERIVDGLTRLLGENGNLVMMFFDASSAEQQLVTSLWERVAPFPGTGRDYTWRLLEEGLQGAERKGRGSLTTSRLSGVAVAADAAAARDWFLIGHLNSFPDLINDPEVVAEIDEFAARHTGADGRVFIPSGVHVVHFRAGKGPADHLPSAAE</sequence>
<keyword evidence="3" id="KW-1185">Reference proteome</keyword>
<evidence type="ECO:0000259" key="1">
    <source>
        <dbReference type="Pfam" id="PF13649"/>
    </source>
</evidence>
<keyword evidence="2" id="KW-0808">Transferase</keyword>
<feature type="domain" description="Methyltransferase" evidence="1">
    <location>
        <begin position="54"/>
        <end position="127"/>
    </location>
</feature>
<protein>
    <submittedName>
        <fullName evidence="2">Methyltransferase domain-containing protein</fullName>
    </submittedName>
</protein>
<dbReference type="SUPFAM" id="SSF53335">
    <property type="entry name" value="S-adenosyl-L-methionine-dependent methyltransferases"/>
    <property type="match status" value="1"/>
</dbReference>
<evidence type="ECO:0000313" key="2">
    <source>
        <dbReference type="EMBL" id="MFD1373427.1"/>
    </source>
</evidence>
<name>A0ABW4ATC0_9ACTN</name>
<gene>
    <name evidence="2" type="ORF">ACFQ5G_49550</name>
</gene>
<dbReference type="Gene3D" id="3.40.50.150">
    <property type="entry name" value="Vaccinia Virus protein VP39"/>
    <property type="match status" value="1"/>
</dbReference>
<dbReference type="RefSeq" id="WP_317796743.1">
    <property type="nucleotide sequence ID" value="NZ_AP028461.1"/>
</dbReference>
<dbReference type="InterPro" id="IPR041698">
    <property type="entry name" value="Methyltransf_25"/>
</dbReference>
<dbReference type="InterPro" id="IPR029063">
    <property type="entry name" value="SAM-dependent_MTases_sf"/>
</dbReference>
<accession>A0ABW4ATC0</accession>
<organism evidence="2 3">
    <name type="scientific">Actinoplanes sichuanensis</name>
    <dbReference type="NCBI Taxonomy" id="512349"/>
    <lineage>
        <taxon>Bacteria</taxon>
        <taxon>Bacillati</taxon>
        <taxon>Actinomycetota</taxon>
        <taxon>Actinomycetes</taxon>
        <taxon>Micromonosporales</taxon>
        <taxon>Micromonosporaceae</taxon>
        <taxon>Actinoplanes</taxon>
    </lineage>
</organism>